<gene>
    <name evidence="1" type="ORF">DMN91_012385</name>
</gene>
<protein>
    <submittedName>
        <fullName evidence="1">Uncharacterized protein</fullName>
    </submittedName>
</protein>
<name>A0A3L8D5F6_OOCBI</name>
<dbReference type="Proteomes" id="UP000279307">
    <property type="component" value="Chromosome 13"/>
</dbReference>
<reference evidence="1" key="1">
    <citation type="journal article" date="2018" name="Genome Res.">
        <title>The genomic architecture and molecular evolution of ant odorant receptors.</title>
        <authorList>
            <person name="McKenzie S.K."/>
            <person name="Kronauer D.J.C."/>
        </authorList>
    </citation>
    <scope>NUCLEOTIDE SEQUENCE [LARGE SCALE GENOMIC DNA]</scope>
    <source>
        <strain evidence="1">Clonal line C1</strain>
    </source>
</reference>
<dbReference type="EMBL" id="QOIP01000013">
    <property type="protein sequence ID" value="RLU15391.1"/>
    <property type="molecule type" value="Genomic_DNA"/>
</dbReference>
<evidence type="ECO:0000313" key="1">
    <source>
        <dbReference type="EMBL" id="RLU15391.1"/>
    </source>
</evidence>
<comment type="caution">
    <text evidence="1">The sequence shown here is derived from an EMBL/GenBank/DDBJ whole genome shotgun (WGS) entry which is preliminary data.</text>
</comment>
<organism evidence="1">
    <name type="scientific">Ooceraea biroi</name>
    <name type="common">Clonal raider ant</name>
    <name type="synonym">Cerapachys biroi</name>
    <dbReference type="NCBI Taxonomy" id="2015173"/>
    <lineage>
        <taxon>Eukaryota</taxon>
        <taxon>Metazoa</taxon>
        <taxon>Ecdysozoa</taxon>
        <taxon>Arthropoda</taxon>
        <taxon>Hexapoda</taxon>
        <taxon>Insecta</taxon>
        <taxon>Pterygota</taxon>
        <taxon>Neoptera</taxon>
        <taxon>Endopterygota</taxon>
        <taxon>Hymenoptera</taxon>
        <taxon>Apocrita</taxon>
        <taxon>Aculeata</taxon>
        <taxon>Formicoidea</taxon>
        <taxon>Formicidae</taxon>
        <taxon>Dorylinae</taxon>
        <taxon>Ooceraea</taxon>
    </lineage>
</organism>
<accession>A0A3L8D5F6</accession>
<dbReference type="AlphaFoldDB" id="A0A3L8D5F6"/>
<sequence length="100" mass="11403">MRRKFQLQFESPTGPLASQFLIICKWCVGAMRNLQNRIRLMTAGYSVNWTPLKETEQKNLQKGSCDLQGPIALSRVLLHGMGQWKIYFSGVQLTECLSLV</sequence>
<proteinExistence type="predicted"/>
<reference evidence="1" key="2">
    <citation type="submission" date="2018-07" db="EMBL/GenBank/DDBJ databases">
        <authorList>
            <person name="Mckenzie S.K."/>
            <person name="Kronauer D.J.C."/>
        </authorList>
    </citation>
    <scope>NUCLEOTIDE SEQUENCE</scope>
    <source>
        <strain evidence="1">Clonal line C1</strain>
    </source>
</reference>